<dbReference type="AlphaFoldDB" id="A0A6M2EPJ5"/>
<proteinExistence type="predicted"/>
<sequence>MEEIIERRSDNEGLIGEESSRCSSTTELELPKLRKLKLIELPELKSIFSAKLICDSLKVIHIGNCEKLKRMPICLPFDESDHPPPHPSLHEIIAYPEEWWETELEWEYPNAKNVLRHLVKFQ</sequence>
<protein>
    <submittedName>
        <fullName evidence="2">Uncharacterized protein</fullName>
    </submittedName>
</protein>
<feature type="region of interest" description="Disordered" evidence="1">
    <location>
        <begin position="1"/>
        <end position="20"/>
    </location>
</feature>
<feature type="compositionally biased region" description="Basic and acidic residues" evidence="1">
    <location>
        <begin position="1"/>
        <end position="11"/>
    </location>
</feature>
<accession>A0A6M2EPJ5</accession>
<organism evidence="2">
    <name type="scientific">Populus davidiana</name>
    <dbReference type="NCBI Taxonomy" id="266767"/>
    <lineage>
        <taxon>Eukaryota</taxon>
        <taxon>Viridiplantae</taxon>
        <taxon>Streptophyta</taxon>
        <taxon>Embryophyta</taxon>
        <taxon>Tracheophyta</taxon>
        <taxon>Spermatophyta</taxon>
        <taxon>Magnoliopsida</taxon>
        <taxon>eudicotyledons</taxon>
        <taxon>Gunneridae</taxon>
        <taxon>Pentapetalae</taxon>
        <taxon>rosids</taxon>
        <taxon>fabids</taxon>
        <taxon>Malpighiales</taxon>
        <taxon>Salicaceae</taxon>
        <taxon>Saliceae</taxon>
        <taxon>Populus</taxon>
    </lineage>
</organism>
<evidence type="ECO:0000256" key="1">
    <source>
        <dbReference type="SAM" id="MobiDB-lite"/>
    </source>
</evidence>
<reference evidence="2" key="1">
    <citation type="submission" date="2020-03" db="EMBL/GenBank/DDBJ databases">
        <authorList>
            <person name="Zhang R."/>
        </authorList>
    </citation>
    <scope>NUCLEOTIDE SEQUENCE</scope>
</reference>
<name>A0A6M2EPJ5_9ROSI</name>
<evidence type="ECO:0000313" key="2">
    <source>
        <dbReference type="EMBL" id="NUU86208.1"/>
    </source>
</evidence>
<dbReference type="EMBL" id="GILB01005875">
    <property type="protein sequence ID" value="NUU86208.1"/>
    <property type="molecule type" value="Transcribed_RNA"/>
</dbReference>